<keyword evidence="2" id="KW-0472">Membrane</keyword>
<dbReference type="InterPro" id="IPR027417">
    <property type="entry name" value="P-loop_NTPase"/>
</dbReference>
<dbReference type="PANTHER" id="PTHR43023">
    <property type="entry name" value="PROTEIN TRIGALACTOSYLDIACYLGLYCEROL 3, CHLOROPLASTIC"/>
    <property type="match status" value="1"/>
</dbReference>
<dbReference type="GO" id="GO:0005524">
    <property type="term" value="F:ATP binding"/>
    <property type="evidence" value="ECO:0007669"/>
    <property type="project" value="UniProtKB-KW"/>
</dbReference>
<proteinExistence type="predicted"/>
<name>A0A368L305_9BURK</name>
<comment type="caution">
    <text evidence="6">The sequence shown here is derived from an EMBL/GenBank/DDBJ whole genome shotgun (WGS) entry which is preliminary data.</text>
</comment>
<dbReference type="Pfam" id="PF00005">
    <property type="entry name" value="ABC_tran"/>
    <property type="match status" value="1"/>
</dbReference>
<evidence type="ECO:0000259" key="5">
    <source>
        <dbReference type="PROSITE" id="PS50893"/>
    </source>
</evidence>
<dbReference type="EMBL" id="QPGB01000003">
    <property type="protein sequence ID" value="RCS57488.1"/>
    <property type="molecule type" value="Genomic_DNA"/>
</dbReference>
<keyword evidence="1" id="KW-0813">Transport</keyword>
<dbReference type="InterPro" id="IPR003593">
    <property type="entry name" value="AAA+_ATPase"/>
</dbReference>
<dbReference type="RefSeq" id="WP_114402969.1">
    <property type="nucleotide sequence ID" value="NZ_QPGB01000003.1"/>
</dbReference>
<dbReference type="PANTHER" id="PTHR43023:SF6">
    <property type="entry name" value="INTERMEMBRANE PHOSPHOLIPID TRANSPORT SYSTEM ATP-BINDING PROTEIN MLAF"/>
    <property type="match status" value="1"/>
</dbReference>
<dbReference type="CDD" id="cd03261">
    <property type="entry name" value="ABC_Org_Solvent_Resistant"/>
    <property type="match status" value="1"/>
</dbReference>
<keyword evidence="4 6" id="KW-0067">ATP-binding</keyword>
<evidence type="ECO:0000313" key="6">
    <source>
        <dbReference type="EMBL" id="RCS57488.1"/>
    </source>
</evidence>
<evidence type="ECO:0000256" key="4">
    <source>
        <dbReference type="ARBA" id="ARBA00022840"/>
    </source>
</evidence>
<accession>A0A368L305</accession>
<dbReference type="GO" id="GO:0016887">
    <property type="term" value="F:ATP hydrolysis activity"/>
    <property type="evidence" value="ECO:0007669"/>
    <property type="project" value="InterPro"/>
</dbReference>
<evidence type="ECO:0000256" key="3">
    <source>
        <dbReference type="ARBA" id="ARBA00022741"/>
    </source>
</evidence>
<gene>
    <name evidence="6" type="ORF">DU000_08550</name>
</gene>
<keyword evidence="3" id="KW-0547">Nucleotide-binding</keyword>
<protein>
    <submittedName>
        <fullName evidence="6">ABC transporter ATP-binding protein</fullName>
    </submittedName>
</protein>
<keyword evidence="7" id="KW-1185">Reference proteome</keyword>
<dbReference type="Gene3D" id="3.40.50.300">
    <property type="entry name" value="P-loop containing nucleotide triphosphate hydrolases"/>
    <property type="match status" value="1"/>
</dbReference>
<dbReference type="SUPFAM" id="SSF52540">
    <property type="entry name" value="P-loop containing nucleoside triphosphate hydrolases"/>
    <property type="match status" value="1"/>
</dbReference>
<evidence type="ECO:0000256" key="1">
    <source>
        <dbReference type="ARBA" id="ARBA00022448"/>
    </source>
</evidence>
<reference evidence="6 7" key="1">
    <citation type="journal article" date="2018" name="Int. J. Syst. Evol. Microbiol.">
        <title>Parvibium lacunae gen. nov., sp. nov., a new member of the family Alcaligenaceae isolated from a freshwater pond.</title>
        <authorList>
            <person name="Chen W.M."/>
            <person name="Xie P.B."/>
            <person name="Hsu M.Y."/>
            <person name="Sheu S.Y."/>
        </authorList>
    </citation>
    <scope>NUCLEOTIDE SEQUENCE [LARGE SCALE GENOMIC DNA]</scope>
    <source>
        <strain evidence="6 7">KMB9</strain>
    </source>
</reference>
<dbReference type="SMART" id="SM00382">
    <property type="entry name" value="AAA"/>
    <property type="match status" value="1"/>
</dbReference>
<evidence type="ECO:0000313" key="7">
    <source>
        <dbReference type="Proteomes" id="UP000252357"/>
    </source>
</evidence>
<feature type="domain" description="ABC transporter" evidence="5">
    <location>
        <begin position="22"/>
        <end position="260"/>
    </location>
</feature>
<dbReference type="Proteomes" id="UP000252357">
    <property type="component" value="Unassembled WGS sequence"/>
</dbReference>
<dbReference type="OrthoDB" id="9802264at2"/>
<evidence type="ECO:0000256" key="2">
    <source>
        <dbReference type="ARBA" id="ARBA00022475"/>
    </source>
</evidence>
<keyword evidence="2" id="KW-1003">Cell membrane</keyword>
<organism evidence="6 7">
    <name type="scientific">Parvibium lacunae</name>
    <dbReference type="NCBI Taxonomy" id="1888893"/>
    <lineage>
        <taxon>Bacteria</taxon>
        <taxon>Pseudomonadati</taxon>
        <taxon>Pseudomonadota</taxon>
        <taxon>Betaproteobacteria</taxon>
        <taxon>Burkholderiales</taxon>
        <taxon>Alcaligenaceae</taxon>
        <taxon>Parvibium</taxon>
    </lineage>
</organism>
<dbReference type="PROSITE" id="PS50893">
    <property type="entry name" value="ABC_TRANSPORTER_2"/>
    <property type="match status" value="1"/>
</dbReference>
<sequence length="287" mass="30890">MQPQLVSSSAADARTSLAKPFIRFDRVRFAYAVGQREILKGIDIEVQQGHVVALMGGSGCGKTTLLRLLGGQYQATQGQVLIDGQNVASLDKPGLYALRRRMGMLFQFGALFTDMSVFDNVAFPLREHTALPESMIRDLVLMKLQAVGLRGASQLMPSQISGGMGRRVALARAIALDPALMMYDEPFAGLDPISMNITAHLIRQLNDALGITSLIVSHDVDETFAIADYVYVMADGVVAAEGTPAELRASSDPLVHQFVHGEAEGPVPFHQPVSRTLAADLGLQEAS</sequence>
<dbReference type="InterPro" id="IPR003439">
    <property type="entry name" value="ABC_transporter-like_ATP-bd"/>
</dbReference>
<dbReference type="AlphaFoldDB" id="A0A368L305"/>